<dbReference type="Proteomes" id="UP000014500">
    <property type="component" value="Unassembled WGS sequence"/>
</dbReference>
<dbReference type="AlphaFoldDB" id="T1J3X9"/>
<evidence type="ECO:0000256" key="6">
    <source>
        <dbReference type="ARBA" id="ARBA00022801"/>
    </source>
</evidence>
<dbReference type="CDD" id="cd18787">
    <property type="entry name" value="SF2_C_DEAD"/>
    <property type="match status" value="1"/>
</dbReference>
<keyword evidence="5 13" id="KW-0863">Zinc-finger</keyword>
<dbReference type="GO" id="GO:0016787">
    <property type="term" value="F:hydrolase activity"/>
    <property type="evidence" value="ECO:0007669"/>
    <property type="project" value="UniProtKB-KW"/>
</dbReference>
<dbReference type="PANTHER" id="PTHR14677:SF20">
    <property type="entry name" value="ZINC FINGER AN1-TYPE CONTAINING 2A-RELATED"/>
    <property type="match status" value="1"/>
</dbReference>
<evidence type="ECO:0000256" key="14">
    <source>
        <dbReference type="SAM" id="MobiDB-lite"/>
    </source>
</evidence>
<feature type="domain" description="AN1-type" evidence="15">
    <location>
        <begin position="4"/>
        <end position="52"/>
    </location>
</feature>
<keyword evidence="9" id="KW-0067">ATP-binding</keyword>
<feature type="domain" description="AN1-type" evidence="15">
    <location>
        <begin position="87"/>
        <end position="135"/>
    </location>
</feature>
<dbReference type="InterPro" id="IPR000058">
    <property type="entry name" value="Znf_AN1"/>
</dbReference>
<dbReference type="PROSITE" id="PS51039">
    <property type="entry name" value="ZF_AN1"/>
    <property type="match status" value="2"/>
</dbReference>
<evidence type="ECO:0000256" key="9">
    <source>
        <dbReference type="ARBA" id="ARBA00022840"/>
    </source>
</evidence>
<evidence type="ECO:0000256" key="12">
    <source>
        <dbReference type="ARBA" id="ARBA00047984"/>
    </source>
</evidence>
<dbReference type="InterPro" id="IPR035896">
    <property type="entry name" value="AN1-like_Znf"/>
</dbReference>
<reference evidence="17" key="2">
    <citation type="submission" date="2015-02" db="UniProtKB">
        <authorList>
            <consortium name="EnsemblMetazoa"/>
        </authorList>
    </citation>
    <scope>IDENTIFICATION</scope>
</reference>
<evidence type="ECO:0000256" key="3">
    <source>
        <dbReference type="ARBA" id="ARBA00022737"/>
    </source>
</evidence>
<dbReference type="GO" id="GO:0005783">
    <property type="term" value="C:endoplasmic reticulum"/>
    <property type="evidence" value="ECO:0007669"/>
    <property type="project" value="TreeGrafter"/>
</dbReference>
<dbReference type="InterPro" id="IPR027417">
    <property type="entry name" value="P-loop_NTPase"/>
</dbReference>
<evidence type="ECO:0000256" key="10">
    <source>
        <dbReference type="ARBA" id="ARBA00022884"/>
    </source>
</evidence>
<proteinExistence type="inferred from homology"/>
<accession>T1J3X9</accession>
<dbReference type="GO" id="GO:0005524">
    <property type="term" value="F:ATP binding"/>
    <property type="evidence" value="ECO:0007669"/>
    <property type="project" value="UniProtKB-KW"/>
</dbReference>
<dbReference type="Pfam" id="PF01428">
    <property type="entry name" value="zf-AN1"/>
    <property type="match status" value="2"/>
</dbReference>
<name>T1J3X9_STRMM</name>
<dbReference type="Pfam" id="PF25403">
    <property type="entry name" value="zf-C2H2_ZFAND2"/>
    <property type="match status" value="1"/>
</dbReference>
<evidence type="ECO:0000256" key="7">
    <source>
        <dbReference type="ARBA" id="ARBA00022806"/>
    </source>
</evidence>
<keyword evidence="3" id="KW-0677">Repeat</keyword>
<dbReference type="FunFam" id="3.40.50.300:FF:000379">
    <property type="entry name" value="RNA helicase"/>
    <property type="match status" value="1"/>
</dbReference>
<dbReference type="Pfam" id="PF00271">
    <property type="entry name" value="Helicase_C"/>
    <property type="match status" value="1"/>
</dbReference>
<dbReference type="InterPro" id="IPR057357">
    <property type="entry name" value="Znf-C2H2_ZFAND2A/B"/>
</dbReference>
<dbReference type="SMART" id="SM00154">
    <property type="entry name" value="ZnF_AN1"/>
    <property type="match status" value="2"/>
</dbReference>
<keyword evidence="7" id="KW-0347">Helicase</keyword>
<keyword evidence="8" id="KW-0862">Zinc</keyword>
<dbReference type="EC" id="3.6.4.13" evidence="1"/>
<feature type="domain" description="Helicase C-terminal" evidence="16">
    <location>
        <begin position="184"/>
        <end position="338"/>
    </location>
</feature>
<feature type="region of interest" description="Disordered" evidence="14">
    <location>
        <begin position="393"/>
        <end position="423"/>
    </location>
</feature>
<protein>
    <recommendedName>
        <fullName evidence="1">RNA helicase</fullName>
        <ecNumber evidence="1">3.6.4.13</ecNumber>
    </recommendedName>
</protein>
<feature type="compositionally biased region" description="Basic residues" evidence="14">
    <location>
        <begin position="406"/>
        <end position="423"/>
    </location>
</feature>
<keyword evidence="2" id="KW-0479">Metal-binding</keyword>
<evidence type="ECO:0000256" key="5">
    <source>
        <dbReference type="ARBA" id="ARBA00022771"/>
    </source>
</evidence>
<dbReference type="GO" id="GO:0008270">
    <property type="term" value="F:zinc ion binding"/>
    <property type="evidence" value="ECO:0007669"/>
    <property type="project" value="UniProtKB-KW"/>
</dbReference>
<dbReference type="SMART" id="SM00490">
    <property type="entry name" value="HELICc"/>
    <property type="match status" value="1"/>
</dbReference>
<keyword evidence="4" id="KW-0547">Nucleotide-binding</keyword>
<comment type="catalytic activity">
    <reaction evidence="12">
        <text>ATP + H2O = ADP + phosphate + H(+)</text>
        <dbReference type="Rhea" id="RHEA:13065"/>
        <dbReference type="ChEBI" id="CHEBI:15377"/>
        <dbReference type="ChEBI" id="CHEBI:15378"/>
        <dbReference type="ChEBI" id="CHEBI:30616"/>
        <dbReference type="ChEBI" id="CHEBI:43474"/>
        <dbReference type="ChEBI" id="CHEBI:456216"/>
        <dbReference type="EC" id="3.6.4.13"/>
    </reaction>
</comment>
<dbReference type="STRING" id="126957.T1J3X9"/>
<keyword evidence="18" id="KW-1185">Reference proteome</keyword>
<dbReference type="PhylomeDB" id="T1J3X9"/>
<evidence type="ECO:0000256" key="8">
    <source>
        <dbReference type="ARBA" id="ARBA00022833"/>
    </source>
</evidence>
<evidence type="ECO:0000256" key="4">
    <source>
        <dbReference type="ARBA" id="ARBA00022741"/>
    </source>
</evidence>
<dbReference type="EnsemblMetazoa" id="SMAR008304-RA">
    <property type="protein sequence ID" value="SMAR008304-PA"/>
    <property type="gene ID" value="SMAR008304"/>
</dbReference>
<dbReference type="SUPFAM" id="SSF118310">
    <property type="entry name" value="AN1-like Zinc finger"/>
    <property type="match status" value="2"/>
</dbReference>
<dbReference type="GO" id="GO:0045047">
    <property type="term" value="P:protein targeting to ER"/>
    <property type="evidence" value="ECO:0007669"/>
    <property type="project" value="TreeGrafter"/>
</dbReference>
<evidence type="ECO:0000259" key="16">
    <source>
        <dbReference type="PROSITE" id="PS51194"/>
    </source>
</evidence>
<dbReference type="eggNOG" id="KOG3183">
    <property type="taxonomic scope" value="Eukaryota"/>
</dbReference>
<evidence type="ECO:0000256" key="11">
    <source>
        <dbReference type="ARBA" id="ARBA00024357"/>
    </source>
</evidence>
<evidence type="ECO:0000259" key="15">
    <source>
        <dbReference type="PROSITE" id="PS51039"/>
    </source>
</evidence>
<keyword evidence="10" id="KW-0694">RNA-binding</keyword>
<dbReference type="Gene3D" id="4.10.1110.10">
    <property type="entry name" value="AN1-like Zinc finger"/>
    <property type="match status" value="2"/>
</dbReference>
<evidence type="ECO:0000313" key="18">
    <source>
        <dbReference type="Proteomes" id="UP000014500"/>
    </source>
</evidence>
<dbReference type="GO" id="GO:0043161">
    <property type="term" value="P:proteasome-mediated ubiquitin-dependent protein catabolic process"/>
    <property type="evidence" value="ECO:0007669"/>
    <property type="project" value="TreeGrafter"/>
</dbReference>
<reference evidence="18" key="1">
    <citation type="submission" date="2011-05" db="EMBL/GenBank/DDBJ databases">
        <authorList>
            <person name="Richards S.R."/>
            <person name="Qu J."/>
            <person name="Jiang H."/>
            <person name="Jhangiani S.N."/>
            <person name="Agravi P."/>
            <person name="Goodspeed R."/>
            <person name="Gross S."/>
            <person name="Mandapat C."/>
            <person name="Jackson L."/>
            <person name="Mathew T."/>
            <person name="Pu L."/>
            <person name="Thornton R."/>
            <person name="Saada N."/>
            <person name="Wilczek-Boney K.B."/>
            <person name="Lee S."/>
            <person name="Kovar C."/>
            <person name="Wu Y."/>
            <person name="Scherer S.E."/>
            <person name="Worley K.C."/>
            <person name="Muzny D.M."/>
            <person name="Gibbs R."/>
        </authorList>
    </citation>
    <scope>NUCLEOTIDE SEQUENCE</scope>
    <source>
        <strain evidence="18">Brora</strain>
    </source>
</reference>
<dbReference type="Pfam" id="PF13959">
    <property type="entry name" value="CTE_SPB4"/>
    <property type="match status" value="1"/>
</dbReference>
<dbReference type="EMBL" id="JH431832">
    <property type="status" value="NOT_ANNOTATED_CDS"/>
    <property type="molecule type" value="Genomic_DNA"/>
</dbReference>
<dbReference type="GO" id="GO:0003723">
    <property type="term" value="F:RNA binding"/>
    <property type="evidence" value="ECO:0007669"/>
    <property type="project" value="UniProtKB-KW"/>
</dbReference>
<dbReference type="GO" id="GO:0003724">
    <property type="term" value="F:RNA helicase activity"/>
    <property type="evidence" value="ECO:0007669"/>
    <property type="project" value="UniProtKB-EC"/>
</dbReference>
<dbReference type="SMART" id="SM01178">
    <property type="entry name" value="DUF4217"/>
    <property type="match status" value="1"/>
</dbReference>
<evidence type="ECO:0000256" key="1">
    <source>
        <dbReference type="ARBA" id="ARBA00012552"/>
    </source>
</evidence>
<evidence type="ECO:0000256" key="2">
    <source>
        <dbReference type="ARBA" id="ARBA00022723"/>
    </source>
</evidence>
<dbReference type="Gene3D" id="3.40.50.300">
    <property type="entry name" value="P-loop containing nucleotide triphosphate hydrolases"/>
    <property type="match status" value="1"/>
</dbReference>
<comment type="similarity">
    <text evidence="11">Belongs to the DEAD box helicase family. DDX18/HAS1 subfamily.</text>
</comment>
<dbReference type="SUPFAM" id="SSF52540">
    <property type="entry name" value="P-loop containing nucleoside triphosphate hydrolases"/>
    <property type="match status" value="1"/>
</dbReference>
<keyword evidence="6" id="KW-0378">Hydrolase</keyword>
<dbReference type="HOGENOM" id="CLU_649447_0_0_1"/>
<dbReference type="InterPro" id="IPR001650">
    <property type="entry name" value="Helicase_C-like"/>
</dbReference>
<evidence type="ECO:0000313" key="17">
    <source>
        <dbReference type="EnsemblMetazoa" id="SMAR008304-PA"/>
    </source>
</evidence>
<dbReference type="PROSITE" id="PS51194">
    <property type="entry name" value="HELICASE_CTER"/>
    <property type="match status" value="1"/>
</dbReference>
<dbReference type="eggNOG" id="KOG0342">
    <property type="taxonomic scope" value="Eukaryota"/>
</dbReference>
<organism evidence="17 18">
    <name type="scientific">Strigamia maritima</name>
    <name type="common">European centipede</name>
    <name type="synonym">Geophilus maritimus</name>
    <dbReference type="NCBI Taxonomy" id="126957"/>
    <lineage>
        <taxon>Eukaryota</taxon>
        <taxon>Metazoa</taxon>
        <taxon>Ecdysozoa</taxon>
        <taxon>Arthropoda</taxon>
        <taxon>Myriapoda</taxon>
        <taxon>Chilopoda</taxon>
        <taxon>Pleurostigmophora</taxon>
        <taxon>Geophilomorpha</taxon>
        <taxon>Linotaeniidae</taxon>
        <taxon>Strigamia</taxon>
    </lineage>
</organism>
<evidence type="ECO:0000256" key="13">
    <source>
        <dbReference type="PROSITE-ProRule" id="PRU00449"/>
    </source>
</evidence>
<sequence length="423" mass="48159">MELPHLGQHCSEVTCNLLDFLPMKCDACDGIFCKDHLKYSCHNCQSIYKKDRQVPLCPLCNAPVPVNRNELPDIKVSEHMDSDCRSNPQKKKCSATGCKKKELIPLKCDNCKQNYCLKHRHPHDHNCRQSTHSASSNFVMSQVGSAAMARAKSNQNKNLQQNTNLAFQPQMGYVIAKSENHFLLLHALLRKVVDEKQKAIVFFSSSLSVKYHYEILNFLDFPVVCIHGKQNQAKSTATFDEFSNSTELSILLCTDVAARGLDMPVVDLIVQFDPPDDTKEFIHRIRQCAHGKGRAILILRAEELGYLSYLRKAKLTLMEYEFSWTKIRNIQTHVEKIISKTYFLHICAKEGYKAYIRAYSTHKLKDIFDVKTLDLQMVALSFGFKVPPAVKLTDAPRKSPGQNAPRAKKRKSNLKSVNKKIVK</sequence>
<dbReference type="InterPro" id="IPR025313">
    <property type="entry name" value="SPB4-like_CTE"/>
</dbReference>
<dbReference type="PANTHER" id="PTHR14677">
    <property type="entry name" value="ARSENITE INDUCUBLE RNA ASSOCIATED PROTEIN AIP-1-RELATED"/>
    <property type="match status" value="1"/>
</dbReference>